<comment type="caution">
    <text evidence="5">The sequence shown here is derived from an EMBL/GenBank/DDBJ whole genome shotgun (WGS) entry which is preliminary data.</text>
</comment>
<keyword evidence="6" id="KW-1185">Reference proteome</keyword>
<keyword evidence="3 4" id="KW-0732">Signal</keyword>
<dbReference type="Pfam" id="PF03480">
    <property type="entry name" value="DctP"/>
    <property type="match status" value="1"/>
</dbReference>
<dbReference type="GO" id="GO:0055085">
    <property type="term" value="P:transmembrane transport"/>
    <property type="evidence" value="ECO:0007669"/>
    <property type="project" value="InterPro"/>
</dbReference>
<keyword evidence="2" id="KW-0813">Transport</keyword>
<dbReference type="PANTHER" id="PTHR33376">
    <property type="match status" value="1"/>
</dbReference>
<evidence type="ECO:0000313" key="5">
    <source>
        <dbReference type="EMBL" id="KHS43911.1"/>
    </source>
</evidence>
<dbReference type="AlphaFoldDB" id="A0A0B9A014"/>
<gene>
    <name evidence="5" type="ORF">NJ75_03531</name>
</gene>
<organism evidence="5 6">
    <name type="scientific">Novosphingobium subterraneum</name>
    <dbReference type="NCBI Taxonomy" id="48936"/>
    <lineage>
        <taxon>Bacteria</taxon>
        <taxon>Pseudomonadati</taxon>
        <taxon>Pseudomonadota</taxon>
        <taxon>Alphaproteobacteria</taxon>
        <taxon>Sphingomonadales</taxon>
        <taxon>Sphingomonadaceae</taxon>
        <taxon>Novosphingobium</taxon>
    </lineage>
</organism>
<dbReference type="EMBL" id="JRVC01000020">
    <property type="protein sequence ID" value="KHS43911.1"/>
    <property type="molecule type" value="Genomic_DNA"/>
</dbReference>
<dbReference type="InterPro" id="IPR018389">
    <property type="entry name" value="DctP_fam"/>
</dbReference>
<evidence type="ECO:0000313" key="6">
    <source>
        <dbReference type="Proteomes" id="UP000031338"/>
    </source>
</evidence>
<reference evidence="5 6" key="1">
    <citation type="submission" date="2014-10" db="EMBL/GenBank/DDBJ databases">
        <title>Draft genome sequence of Novosphingobium subterraneum DSM 12447.</title>
        <authorList>
            <person name="Gan H.M."/>
            <person name="Gan H.Y."/>
            <person name="Savka M.A."/>
        </authorList>
    </citation>
    <scope>NUCLEOTIDE SEQUENCE [LARGE SCALE GENOMIC DNA]</scope>
    <source>
        <strain evidence="5 6">DSM 12447</strain>
    </source>
</reference>
<dbReference type="RefSeq" id="WP_039336793.1">
    <property type="nucleotide sequence ID" value="NZ_JRVC01000020.1"/>
</dbReference>
<dbReference type="NCBIfam" id="NF037995">
    <property type="entry name" value="TRAP_S1"/>
    <property type="match status" value="1"/>
</dbReference>
<evidence type="ECO:0000256" key="2">
    <source>
        <dbReference type="ARBA" id="ARBA00022448"/>
    </source>
</evidence>
<evidence type="ECO:0000256" key="1">
    <source>
        <dbReference type="ARBA" id="ARBA00009023"/>
    </source>
</evidence>
<sequence>MRLFAALLILLLAACARPVDPGVTELTYASPYSPNHPFSKADQEWMAFVEKRSDGRIRIRPVWSGALLSSDMSMEELRHGVADIGLITPIYVRGGTHLIRIQSGFYQGADSVESQVALYGCIASANPQVGHELAGLKVLAVQGGTLPGLVTANRQVRSLDDIKGLRIRAPTELLSVLDSLGADPVNMPMGEVYSAMAKGVIDGVIAPEDTFKSLHFAEISKHFYQIAVPRGAYPARAMSEKRWNALSEADRQVLTDGIVVWEAALARQVRAAVEKGKAEAVAAKVTFNPASVADQQRFDAIYLRDSEANARGLAAYGIDGEAAFRSARAAVKGRDRITCGSGT</sequence>
<name>A0A0B9A014_9SPHN</name>
<dbReference type="PANTHER" id="PTHR33376:SF7">
    <property type="entry name" value="C4-DICARBOXYLATE-BINDING PROTEIN DCTB"/>
    <property type="match status" value="1"/>
</dbReference>
<dbReference type="Gene3D" id="3.40.190.170">
    <property type="entry name" value="Bacterial extracellular solute-binding protein, family 7"/>
    <property type="match status" value="1"/>
</dbReference>
<evidence type="ECO:0000256" key="3">
    <source>
        <dbReference type="ARBA" id="ARBA00022729"/>
    </source>
</evidence>
<dbReference type="PROSITE" id="PS51257">
    <property type="entry name" value="PROKAR_LIPOPROTEIN"/>
    <property type="match status" value="1"/>
</dbReference>
<feature type="chain" id="PRO_5002127482" evidence="4">
    <location>
        <begin position="22"/>
        <end position="343"/>
    </location>
</feature>
<dbReference type="STRING" id="48936.NJ75_03531"/>
<protein>
    <submittedName>
        <fullName evidence="5">TRAP dicarboxylate transporter subunit DctP</fullName>
    </submittedName>
</protein>
<dbReference type="PATRIC" id="fig|48936.3.peg.3561"/>
<proteinExistence type="inferred from homology"/>
<comment type="similarity">
    <text evidence="1">Belongs to the bacterial solute-binding protein 7 family.</text>
</comment>
<accession>A0A0B9A014</accession>
<dbReference type="Proteomes" id="UP000031338">
    <property type="component" value="Unassembled WGS sequence"/>
</dbReference>
<dbReference type="InterPro" id="IPR038404">
    <property type="entry name" value="TRAP_DctP_sf"/>
</dbReference>
<evidence type="ECO:0000256" key="4">
    <source>
        <dbReference type="SAM" id="SignalP"/>
    </source>
</evidence>
<feature type="signal peptide" evidence="4">
    <location>
        <begin position="1"/>
        <end position="21"/>
    </location>
</feature>